<organism evidence="2 3">
    <name type="scientific">Nocardia xishanensis</name>
    <dbReference type="NCBI Taxonomy" id="238964"/>
    <lineage>
        <taxon>Bacteria</taxon>
        <taxon>Bacillati</taxon>
        <taxon>Actinomycetota</taxon>
        <taxon>Actinomycetes</taxon>
        <taxon>Mycobacteriales</taxon>
        <taxon>Nocardiaceae</taxon>
        <taxon>Nocardia</taxon>
    </lineage>
</organism>
<keyword evidence="3" id="KW-1185">Reference proteome</keyword>
<keyword evidence="1" id="KW-0812">Transmembrane</keyword>
<gene>
    <name evidence="2" type="ORF">ACH49W_17290</name>
</gene>
<comment type="caution">
    <text evidence="2">The sequence shown here is derived from an EMBL/GenBank/DDBJ whole genome shotgun (WGS) entry which is preliminary data.</text>
</comment>
<dbReference type="Proteomes" id="UP001611415">
    <property type="component" value="Unassembled WGS sequence"/>
</dbReference>
<dbReference type="Gene3D" id="3.30.530.20">
    <property type="match status" value="1"/>
</dbReference>
<sequence>MRTVDIERTIPADVTDVFEWLTDATNYRRISVVRRVTLVRPGDDHCHGSGAVRVVVTPLLRLTEEIVEYRPPTLMRYRITRSTPPLRHDEGFMSFRSVPEGTRVRWFSRFEVASPILAGVCTLAMVPVVAGGFQMTMDRAERELLGIR</sequence>
<dbReference type="RefSeq" id="WP_357401130.1">
    <property type="nucleotide sequence ID" value="NZ_JBEYCD010000002.1"/>
</dbReference>
<evidence type="ECO:0000313" key="3">
    <source>
        <dbReference type="Proteomes" id="UP001611415"/>
    </source>
</evidence>
<evidence type="ECO:0000313" key="2">
    <source>
        <dbReference type="EMBL" id="MFI2475135.1"/>
    </source>
</evidence>
<keyword evidence="1" id="KW-0472">Membrane</keyword>
<proteinExistence type="predicted"/>
<dbReference type="CDD" id="cd07821">
    <property type="entry name" value="PYR_PYL_RCAR_like"/>
    <property type="match status" value="1"/>
</dbReference>
<feature type="transmembrane region" description="Helical" evidence="1">
    <location>
        <begin position="112"/>
        <end position="133"/>
    </location>
</feature>
<accession>A0ABW7X220</accession>
<keyword evidence="1" id="KW-1133">Transmembrane helix</keyword>
<dbReference type="InterPro" id="IPR019587">
    <property type="entry name" value="Polyketide_cyclase/dehydratase"/>
</dbReference>
<dbReference type="Pfam" id="PF10604">
    <property type="entry name" value="Polyketide_cyc2"/>
    <property type="match status" value="1"/>
</dbReference>
<dbReference type="InterPro" id="IPR023393">
    <property type="entry name" value="START-like_dom_sf"/>
</dbReference>
<evidence type="ECO:0000256" key="1">
    <source>
        <dbReference type="SAM" id="Phobius"/>
    </source>
</evidence>
<name>A0ABW7X220_9NOCA</name>
<protein>
    <submittedName>
        <fullName evidence="2">SRPBCC family protein</fullName>
    </submittedName>
</protein>
<reference evidence="2 3" key="1">
    <citation type="submission" date="2024-10" db="EMBL/GenBank/DDBJ databases">
        <title>The Natural Products Discovery Center: Release of the First 8490 Sequenced Strains for Exploring Actinobacteria Biosynthetic Diversity.</title>
        <authorList>
            <person name="Kalkreuter E."/>
            <person name="Kautsar S.A."/>
            <person name="Yang D."/>
            <person name="Bader C.D."/>
            <person name="Teijaro C.N."/>
            <person name="Fluegel L."/>
            <person name="Davis C.M."/>
            <person name="Simpson J.R."/>
            <person name="Lauterbach L."/>
            <person name="Steele A.D."/>
            <person name="Gui C."/>
            <person name="Meng S."/>
            <person name="Li G."/>
            <person name="Viehrig K."/>
            <person name="Ye F."/>
            <person name="Su P."/>
            <person name="Kiefer A.F."/>
            <person name="Nichols A."/>
            <person name="Cepeda A.J."/>
            <person name="Yan W."/>
            <person name="Fan B."/>
            <person name="Jiang Y."/>
            <person name="Adhikari A."/>
            <person name="Zheng C.-J."/>
            <person name="Schuster L."/>
            <person name="Cowan T.M."/>
            <person name="Smanski M.J."/>
            <person name="Chevrette M.G."/>
            <person name="De Carvalho L.P.S."/>
            <person name="Shen B."/>
        </authorList>
    </citation>
    <scope>NUCLEOTIDE SEQUENCE [LARGE SCALE GENOMIC DNA]</scope>
    <source>
        <strain evidence="2 3">NPDC019275</strain>
    </source>
</reference>
<dbReference type="SUPFAM" id="SSF55961">
    <property type="entry name" value="Bet v1-like"/>
    <property type="match status" value="1"/>
</dbReference>
<dbReference type="EMBL" id="JBIRYO010000010">
    <property type="protein sequence ID" value="MFI2475135.1"/>
    <property type="molecule type" value="Genomic_DNA"/>
</dbReference>